<dbReference type="Pfam" id="PF01135">
    <property type="entry name" value="PCMT"/>
    <property type="match status" value="1"/>
</dbReference>
<dbReference type="Proteomes" id="UP001162131">
    <property type="component" value="Unassembled WGS sequence"/>
</dbReference>
<evidence type="ECO:0000313" key="15">
    <source>
        <dbReference type="EMBL" id="CAG9332814.1"/>
    </source>
</evidence>
<dbReference type="AlphaFoldDB" id="A0AAU9KHQ3"/>
<evidence type="ECO:0000256" key="11">
    <source>
        <dbReference type="PROSITE-ProRule" id="PRU00024"/>
    </source>
</evidence>
<evidence type="ECO:0000256" key="4">
    <source>
        <dbReference type="ARBA" id="ARBA00022490"/>
    </source>
</evidence>
<dbReference type="InterPro" id="IPR027370">
    <property type="entry name" value="Znf-RING_euk"/>
</dbReference>
<evidence type="ECO:0000259" key="14">
    <source>
        <dbReference type="PROSITE" id="PS50119"/>
    </source>
</evidence>
<evidence type="ECO:0000256" key="10">
    <source>
        <dbReference type="ARBA" id="ARBA00022833"/>
    </source>
</evidence>
<organism evidence="15 16">
    <name type="scientific">Blepharisma stoltei</name>
    <dbReference type="NCBI Taxonomy" id="1481888"/>
    <lineage>
        <taxon>Eukaryota</taxon>
        <taxon>Sar</taxon>
        <taxon>Alveolata</taxon>
        <taxon>Ciliophora</taxon>
        <taxon>Postciliodesmatophora</taxon>
        <taxon>Heterotrichea</taxon>
        <taxon>Heterotrichida</taxon>
        <taxon>Blepharismidae</taxon>
        <taxon>Blepharisma</taxon>
    </lineage>
</organism>
<keyword evidence="9 11" id="KW-0863">Zinc-finger</keyword>
<dbReference type="PROSITE" id="PS50119">
    <property type="entry name" value="ZF_BBOX"/>
    <property type="match status" value="1"/>
</dbReference>
<feature type="domain" description="RING-type" evidence="13">
    <location>
        <begin position="6"/>
        <end position="50"/>
    </location>
</feature>
<sequence>MEPINCPICFHEFNTESCIPLVLYCGHSFCQKCTSTIDRRMGALYCPLCRSKDYREVSQINKNYALSKLQPDTKYYCSTHPDRDALYFCLTDDSILCCRCVTLHKMHDFYDINDPIIINQADENFKLIRKRAENELNQAQTERQESVRIFDDLKKKKDIALDEIHYYFDTIVDALNHKKQDFEKSLNGPYNKILKRIQKKIEECDDMISAKFNILRDIEQLNKKRKYWNGIKMLNETKNFNLDNTELSVVENIKNIEEDYVKLSYQTEIDINCILESIKNINPNEKESEELINWSPAPVKKIEEVISSSGQAKLIDKLSGQGFIKSSKVKSILKAVDRKDFIPSENPAYDDHPQKIGFNTTISAPHIHAISLELLEKWLIPGASVLDIGCGSGYLTICFAKMIEKGKVFGIDHIEEILNQAVENSNKSNYYLNQSPELEVKFAKRDGKSGLIEFAPYNVIHIGAATTEIPEELIRQLAPGGALLAPVGPLTGAQRITLLTKSLDSSLDIKSLTTVNYAPLTDREKQCPL</sequence>
<reference evidence="15" key="1">
    <citation type="submission" date="2021-09" db="EMBL/GenBank/DDBJ databases">
        <authorList>
            <consortium name="AG Swart"/>
            <person name="Singh M."/>
            <person name="Singh A."/>
            <person name="Seah K."/>
            <person name="Emmerich C."/>
        </authorList>
    </citation>
    <scope>NUCLEOTIDE SEQUENCE</scope>
    <source>
        <strain evidence="15">ATCC30299</strain>
    </source>
</reference>
<evidence type="ECO:0000256" key="8">
    <source>
        <dbReference type="ARBA" id="ARBA00022723"/>
    </source>
</evidence>
<dbReference type="CDD" id="cd02440">
    <property type="entry name" value="AdoMet_MTases"/>
    <property type="match status" value="1"/>
</dbReference>
<evidence type="ECO:0000256" key="2">
    <source>
        <dbReference type="ARBA" id="ARBA00005369"/>
    </source>
</evidence>
<gene>
    <name evidence="15" type="ORF">BSTOLATCC_MIC57103</name>
</gene>
<keyword evidence="5" id="KW-0489">Methyltransferase</keyword>
<dbReference type="InterPro" id="IPR013083">
    <property type="entry name" value="Znf_RING/FYVE/PHD"/>
</dbReference>
<comment type="caution">
    <text evidence="15">The sequence shown here is derived from an EMBL/GenBank/DDBJ whole genome shotgun (WGS) entry which is preliminary data.</text>
</comment>
<comment type="similarity">
    <text evidence="2">Belongs to the methyltransferase superfamily. L-isoaspartyl/D-aspartyl protein methyltransferase family.</text>
</comment>
<dbReference type="GO" id="GO:0004719">
    <property type="term" value="F:protein-L-isoaspartate (D-aspartate) O-methyltransferase activity"/>
    <property type="evidence" value="ECO:0007669"/>
    <property type="project" value="UniProtKB-EC"/>
</dbReference>
<name>A0AAU9KHQ3_9CILI</name>
<evidence type="ECO:0000313" key="16">
    <source>
        <dbReference type="Proteomes" id="UP001162131"/>
    </source>
</evidence>
<protein>
    <recommendedName>
        <fullName evidence="3">protein-L-isoaspartate(D-aspartate) O-methyltransferase</fullName>
        <ecNumber evidence="3">2.1.1.77</ecNumber>
    </recommendedName>
</protein>
<evidence type="ECO:0000256" key="3">
    <source>
        <dbReference type="ARBA" id="ARBA00011890"/>
    </source>
</evidence>
<evidence type="ECO:0000256" key="12">
    <source>
        <dbReference type="SAM" id="Coils"/>
    </source>
</evidence>
<comment type="subcellular location">
    <subcellularLocation>
        <location evidence="1">Cytoplasm</location>
    </subcellularLocation>
</comment>
<dbReference type="GO" id="GO:0032259">
    <property type="term" value="P:methylation"/>
    <property type="evidence" value="ECO:0007669"/>
    <property type="project" value="UniProtKB-KW"/>
</dbReference>
<dbReference type="SMART" id="SM00184">
    <property type="entry name" value="RING"/>
    <property type="match status" value="1"/>
</dbReference>
<dbReference type="SUPFAM" id="SSF57845">
    <property type="entry name" value="B-box zinc-binding domain"/>
    <property type="match status" value="1"/>
</dbReference>
<keyword evidence="7" id="KW-0949">S-adenosyl-L-methionine</keyword>
<dbReference type="CDD" id="cd19756">
    <property type="entry name" value="Bbox2"/>
    <property type="match status" value="1"/>
</dbReference>
<keyword evidence="16" id="KW-1185">Reference proteome</keyword>
<evidence type="ECO:0000259" key="13">
    <source>
        <dbReference type="PROSITE" id="PS50089"/>
    </source>
</evidence>
<accession>A0AAU9KHQ3</accession>
<dbReference type="Gene3D" id="3.30.160.60">
    <property type="entry name" value="Classic Zinc Finger"/>
    <property type="match status" value="1"/>
</dbReference>
<evidence type="ECO:0000256" key="7">
    <source>
        <dbReference type="ARBA" id="ARBA00022691"/>
    </source>
</evidence>
<keyword evidence="8" id="KW-0479">Metal-binding</keyword>
<dbReference type="GO" id="GO:0005737">
    <property type="term" value="C:cytoplasm"/>
    <property type="evidence" value="ECO:0007669"/>
    <property type="project" value="UniProtKB-SubCell"/>
</dbReference>
<evidence type="ECO:0000256" key="6">
    <source>
        <dbReference type="ARBA" id="ARBA00022679"/>
    </source>
</evidence>
<evidence type="ECO:0000256" key="5">
    <source>
        <dbReference type="ARBA" id="ARBA00022603"/>
    </source>
</evidence>
<proteinExistence type="inferred from homology"/>
<keyword evidence="6" id="KW-0808">Transferase</keyword>
<feature type="domain" description="B box-type" evidence="14">
    <location>
        <begin position="72"/>
        <end position="112"/>
    </location>
</feature>
<dbReference type="Pfam" id="PF13445">
    <property type="entry name" value="zf-RING_UBOX"/>
    <property type="match status" value="1"/>
</dbReference>
<dbReference type="InterPro" id="IPR001841">
    <property type="entry name" value="Znf_RING"/>
</dbReference>
<dbReference type="InterPro" id="IPR000315">
    <property type="entry name" value="Znf_B-box"/>
</dbReference>
<dbReference type="PANTHER" id="PTHR11579:SF0">
    <property type="entry name" value="PROTEIN-L-ISOASPARTATE(D-ASPARTATE) O-METHYLTRANSFERASE"/>
    <property type="match status" value="1"/>
</dbReference>
<dbReference type="GO" id="GO:0008270">
    <property type="term" value="F:zinc ion binding"/>
    <property type="evidence" value="ECO:0007669"/>
    <property type="project" value="UniProtKB-KW"/>
</dbReference>
<dbReference type="EMBL" id="CAJZBQ010000055">
    <property type="protein sequence ID" value="CAG9332814.1"/>
    <property type="molecule type" value="Genomic_DNA"/>
</dbReference>
<dbReference type="InterPro" id="IPR029063">
    <property type="entry name" value="SAM-dependent_MTases_sf"/>
</dbReference>
<dbReference type="PROSITE" id="PS50089">
    <property type="entry name" value="ZF_RING_2"/>
    <property type="match status" value="1"/>
</dbReference>
<dbReference type="SUPFAM" id="SSF53335">
    <property type="entry name" value="S-adenosyl-L-methionine-dependent methyltransferases"/>
    <property type="match status" value="1"/>
</dbReference>
<evidence type="ECO:0000256" key="9">
    <source>
        <dbReference type="ARBA" id="ARBA00022771"/>
    </source>
</evidence>
<dbReference type="NCBIfam" id="TIGR00080">
    <property type="entry name" value="pimt"/>
    <property type="match status" value="1"/>
</dbReference>
<dbReference type="SUPFAM" id="SSF57850">
    <property type="entry name" value="RING/U-box"/>
    <property type="match status" value="1"/>
</dbReference>
<keyword evidence="4" id="KW-0963">Cytoplasm</keyword>
<dbReference type="InterPro" id="IPR000682">
    <property type="entry name" value="PCMT"/>
</dbReference>
<evidence type="ECO:0000256" key="1">
    <source>
        <dbReference type="ARBA" id="ARBA00004496"/>
    </source>
</evidence>
<keyword evidence="10" id="KW-0862">Zinc</keyword>
<dbReference type="Gene3D" id="3.30.40.10">
    <property type="entry name" value="Zinc/RING finger domain, C3HC4 (zinc finger)"/>
    <property type="match status" value="1"/>
</dbReference>
<dbReference type="Gene3D" id="3.40.50.150">
    <property type="entry name" value="Vaccinia Virus protein VP39"/>
    <property type="match status" value="1"/>
</dbReference>
<dbReference type="EC" id="2.1.1.77" evidence="3"/>
<dbReference type="SMART" id="SM00336">
    <property type="entry name" value="BBOX"/>
    <property type="match status" value="1"/>
</dbReference>
<keyword evidence="12" id="KW-0175">Coiled coil</keyword>
<feature type="coiled-coil region" evidence="12">
    <location>
        <begin position="118"/>
        <end position="156"/>
    </location>
</feature>
<dbReference type="PANTHER" id="PTHR11579">
    <property type="entry name" value="PROTEIN-L-ISOASPARTATE O-METHYLTRANSFERASE"/>
    <property type="match status" value="1"/>
</dbReference>